<evidence type="ECO:0008006" key="4">
    <source>
        <dbReference type="Google" id="ProtNLM"/>
    </source>
</evidence>
<dbReference type="Proteomes" id="UP000680866">
    <property type="component" value="Chromosome"/>
</dbReference>
<gene>
    <name evidence="2" type="ORF">Prubr_53630</name>
</gene>
<dbReference type="AlphaFoldDB" id="A0A810N4D4"/>
<feature type="region of interest" description="Disordered" evidence="1">
    <location>
        <begin position="1"/>
        <end position="21"/>
    </location>
</feature>
<sequence length="80" mass="8692">MTTNELPRRLLGAGARPGPDEEAPLITALMRPVAPAVLRLLLAYGADADQRRSDATPAIVVAARREPVEDPPRDRDERVP</sequence>
<protein>
    <recommendedName>
        <fullName evidence="4">Ankyrin repeat-containing protein</fullName>
    </recommendedName>
</protein>
<reference evidence="2" key="1">
    <citation type="submission" date="2020-08" db="EMBL/GenBank/DDBJ databases">
        <title>Whole genome shotgun sequence of Polymorphospora rubra NBRC 101157.</title>
        <authorList>
            <person name="Komaki H."/>
            <person name="Tamura T."/>
        </authorList>
    </citation>
    <scope>NUCLEOTIDE SEQUENCE</scope>
    <source>
        <strain evidence="2">NBRC 101157</strain>
    </source>
</reference>
<evidence type="ECO:0000256" key="1">
    <source>
        <dbReference type="SAM" id="MobiDB-lite"/>
    </source>
</evidence>
<feature type="compositionally biased region" description="Basic and acidic residues" evidence="1">
    <location>
        <begin position="63"/>
        <end position="80"/>
    </location>
</feature>
<dbReference type="KEGG" id="pry:Prubr_53630"/>
<organism evidence="2 3">
    <name type="scientific">Polymorphospora rubra</name>
    <dbReference type="NCBI Taxonomy" id="338584"/>
    <lineage>
        <taxon>Bacteria</taxon>
        <taxon>Bacillati</taxon>
        <taxon>Actinomycetota</taxon>
        <taxon>Actinomycetes</taxon>
        <taxon>Micromonosporales</taxon>
        <taxon>Micromonosporaceae</taxon>
        <taxon>Polymorphospora</taxon>
    </lineage>
</organism>
<evidence type="ECO:0000313" key="3">
    <source>
        <dbReference type="Proteomes" id="UP000680866"/>
    </source>
</evidence>
<evidence type="ECO:0000313" key="2">
    <source>
        <dbReference type="EMBL" id="BCJ68342.1"/>
    </source>
</evidence>
<dbReference type="EMBL" id="AP023359">
    <property type="protein sequence ID" value="BCJ68342.1"/>
    <property type="molecule type" value="Genomic_DNA"/>
</dbReference>
<feature type="region of interest" description="Disordered" evidence="1">
    <location>
        <begin position="51"/>
        <end position="80"/>
    </location>
</feature>
<keyword evidence="3" id="KW-1185">Reference proteome</keyword>
<name>A0A810N4D4_9ACTN</name>
<accession>A0A810N4D4</accession>
<proteinExistence type="predicted"/>